<evidence type="ECO:0000313" key="3">
    <source>
        <dbReference type="Proteomes" id="UP000241193"/>
    </source>
</evidence>
<dbReference type="OrthoDB" id="8707794at2"/>
<protein>
    <recommendedName>
        <fullName evidence="4">DUF3304 domain-containing protein</fullName>
    </recommendedName>
</protein>
<dbReference type="InterPro" id="IPR021733">
    <property type="entry name" value="DUF3304"/>
</dbReference>
<organism evidence="2 3">
    <name type="scientific">Pseudothauera lacus</name>
    <dbReference type="NCBI Taxonomy" id="2136175"/>
    <lineage>
        <taxon>Bacteria</taxon>
        <taxon>Pseudomonadati</taxon>
        <taxon>Pseudomonadota</taxon>
        <taxon>Betaproteobacteria</taxon>
        <taxon>Rhodocyclales</taxon>
        <taxon>Zoogloeaceae</taxon>
        <taxon>Pseudothauera</taxon>
    </lineage>
</organism>
<dbReference type="RefSeq" id="WP_107494916.1">
    <property type="nucleotide sequence ID" value="NZ_PZKC01000029.1"/>
</dbReference>
<accession>A0A2T4IB06</accession>
<evidence type="ECO:0008006" key="4">
    <source>
        <dbReference type="Google" id="ProtNLM"/>
    </source>
</evidence>
<evidence type="ECO:0000256" key="1">
    <source>
        <dbReference type="SAM" id="SignalP"/>
    </source>
</evidence>
<sequence length="246" mass="28384">MSTCTFTHHLRTAACMLLAALWLAGCEATGGRQVAVAVSAINYTEEELNGFLFINPETNAPAGGPGLHPYEGGGTMCCYELPQRWRPGIRVKLRYDWWNGSLDARDYQFLEVELPRYEGEPTMLWALFYPDGEVEVLASAVDSGHPQWAGRERGWPVPSQAYRLKMWERDMEELRDGEETFRRAAEHRTEEQLREAWALDERFNREILSGFSGPLDPAYAEHEKTQFIEAAERMRERRRQLETRRP</sequence>
<dbReference type="Proteomes" id="UP000241193">
    <property type="component" value="Unassembled WGS sequence"/>
</dbReference>
<dbReference type="AlphaFoldDB" id="A0A2T4IB06"/>
<reference evidence="2 3" key="1">
    <citation type="submission" date="2018-03" db="EMBL/GenBank/DDBJ databases">
        <authorList>
            <person name="Keele B.F."/>
        </authorList>
    </citation>
    <scope>NUCLEOTIDE SEQUENCE [LARGE SCALE GENOMIC DNA]</scope>
    <source>
        <strain evidence="2 3">D20</strain>
    </source>
</reference>
<proteinExistence type="predicted"/>
<keyword evidence="3" id="KW-1185">Reference proteome</keyword>
<gene>
    <name evidence="2" type="ORF">C8261_17010</name>
</gene>
<comment type="caution">
    <text evidence="2">The sequence shown here is derived from an EMBL/GenBank/DDBJ whole genome shotgun (WGS) entry which is preliminary data.</text>
</comment>
<feature type="chain" id="PRO_5015784861" description="DUF3304 domain-containing protein" evidence="1">
    <location>
        <begin position="25"/>
        <end position="246"/>
    </location>
</feature>
<reference evidence="2 3" key="2">
    <citation type="submission" date="2018-04" db="EMBL/GenBank/DDBJ databases">
        <title>Thauera lacus sp. nov., isolated from an saline lake in Inner Mongolia, China.</title>
        <authorList>
            <person name="Liang Q.-Y."/>
        </authorList>
    </citation>
    <scope>NUCLEOTIDE SEQUENCE [LARGE SCALE GENOMIC DNA]</scope>
    <source>
        <strain evidence="2 3">D20</strain>
    </source>
</reference>
<feature type="signal peptide" evidence="1">
    <location>
        <begin position="1"/>
        <end position="24"/>
    </location>
</feature>
<name>A0A2T4IB06_9RHOO</name>
<keyword evidence="1" id="KW-0732">Signal</keyword>
<evidence type="ECO:0000313" key="2">
    <source>
        <dbReference type="EMBL" id="PTD94942.1"/>
    </source>
</evidence>
<dbReference type="Pfam" id="PF11745">
    <property type="entry name" value="DUF3304"/>
    <property type="match status" value="1"/>
</dbReference>
<dbReference type="EMBL" id="PZKC01000029">
    <property type="protein sequence ID" value="PTD94942.1"/>
    <property type="molecule type" value="Genomic_DNA"/>
</dbReference>